<feature type="transmembrane region" description="Helical" evidence="7">
    <location>
        <begin position="119"/>
        <end position="137"/>
    </location>
</feature>
<feature type="transmembrane region" description="Helical" evidence="7">
    <location>
        <begin position="80"/>
        <end position="99"/>
    </location>
</feature>
<feature type="domain" description="GGDEF" evidence="9">
    <location>
        <begin position="440"/>
        <end position="574"/>
    </location>
</feature>
<sequence>MAVLLQSIHPQHHRSLRLTLLLLSLALCGLLVLPFVSYRETAGEHFLTGHLLLETLSIVIAGLIFAIGWNTYRQHRQSNILVVSCAFLGVAIADFSHMLSFQGMPDYFTPSSPEKAIHFWLLARYLAALALLLVALLPWRPLSEAAHDQRTLLNHRSLSLVVILLVVGVAHWVFLVHPEWLPRTFIAGQGLTTFKLAAEMGVILICLAALVLLGRRLRRRAHFNVPLLMGALGLTVFSELLFTSYFRVTDLYNLAGHAYKVLAYLMLYWSMFVETVAAPYRALSASRREMQAMVEAIPNLLLELDDEGRLLRLYNPRAARPNGLPANATGRRLEELLPADAAQVCQQALDEARSQGASTGRQLHLEQAGQTRSFELSVSPLRQQRETRYVVLARDITERLRDQRRIERLAHYDVLTELPNRTLFATRVDLALEICARQQRPLAVLFLDLDRFKAINDSLGHRVGDALLRAVARRLTSLLRSEDTLARQGGDEFICALPGSGADEAARVAQRICEALRQPFEVLNHTLHLSVSVGIAVFPTDGEDRETLVRNADTAMYRAKQDNNGGHAFFTADMQTRLSRARTLEQALRGALQRGELSLHYQPLLDIRGRRLVGAEALLRWQHPQLGAVSPAEFIPAAESSGQILAIGDWVLASAIAQLRRWLDQGYGPELRMAVNLSMAQFRTPGLCERIAGLLAQHRLAPDSLELELTESLTMHDPDSVVREVQRLSALGVRLALDDFGTGYSSLAYLKQLDVHTLKVDRSFVRDLHEASAQRIVQAVLGIARGLNLHTIAEGVETAEQLAALEEMGCDQAQGFLFSPALPVEQFERRCREQGWLGQSHIPSDYSYDI</sequence>
<evidence type="ECO:0000256" key="3">
    <source>
        <dbReference type="ARBA" id="ARBA00012282"/>
    </source>
</evidence>
<dbReference type="CDD" id="cd01948">
    <property type="entry name" value="EAL"/>
    <property type="match status" value="1"/>
</dbReference>
<dbReference type="InterPro" id="IPR029787">
    <property type="entry name" value="Nucleotide_cyclase"/>
</dbReference>
<dbReference type="SUPFAM" id="SSF55785">
    <property type="entry name" value="PYP-like sensor domain (PAS domain)"/>
    <property type="match status" value="1"/>
</dbReference>
<keyword evidence="7" id="KW-0812">Transmembrane</keyword>
<dbReference type="GO" id="GO:0005886">
    <property type="term" value="C:plasma membrane"/>
    <property type="evidence" value="ECO:0007669"/>
    <property type="project" value="UniProtKB-SubCell"/>
</dbReference>
<comment type="catalytic activity">
    <reaction evidence="6">
        <text>3',3'-c-di-GMP + H2O = 5'-phosphoguanylyl(3'-&gt;5')guanosine + H(+)</text>
        <dbReference type="Rhea" id="RHEA:24902"/>
        <dbReference type="ChEBI" id="CHEBI:15377"/>
        <dbReference type="ChEBI" id="CHEBI:15378"/>
        <dbReference type="ChEBI" id="CHEBI:58754"/>
        <dbReference type="ChEBI" id="CHEBI:58805"/>
        <dbReference type="EC" id="3.1.4.52"/>
    </reaction>
    <physiologicalReaction direction="left-to-right" evidence="6">
        <dbReference type="Rhea" id="RHEA:24903"/>
    </physiologicalReaction>
</comment>
<dbReference type="Proteomes" id="UP000186079">
    <property type="component" value="Unassembled WGS sequence"/>
</dbReference>
<dbReference type="InterPro" id="IPR000014">
    <property type="entry name" value="PAS"/>
</dbReference>
<dbReference type="RefSeq" id="WP_052199670.1">
    <property type="nucleotide sequence ID" value="NZ_FTMC01000001.1"/>
</dbReference>
<dbReference type="SMART" id="SM00267">
    <property type="entry name" value="GGDEF"/>
    <property type="match status" value="1"/>
</dbReference>
<evidence type="ECO:0000256" key="4">
    <source>
        <dbReference type="ARBA" id="ARBA00022636"/>
    </source>
</evidence>
<feature type="transmembrane region" description="Helical" evidence="7">
    <location>
        <begin position="225"/>
        <end position="246"/>
    </location>
</feature>
<evidence type="ECO:0000313" key="11">
    <source>
        <dbReference type="Proteomes" id="UP000186079"/>
    </source>
</evidence>
<feature type="transmembrane region" description="Helical" evidence="7">
    <location>
        <begin position="20"/>
        <end position="38"/>
    </location>
</feature>
<dbReference type="InterPro" id="IPR013656">
    <property type="entry name" value="PAS_4"/>
</dbReference>
<dbReference type="PANTHER" id="PTHR44757:SF2">
    <property type="entry name" value="BIOFILM ARCHITECTURE MAINTENANCE PROTEIN MBAA"/>
    <property type="match status" value="1"/>
</dbReference>
<evidence type="ECO:0000259" key="8">
    <source>
        <dbReference type="PROSITE" id="PS50883"/>
    </source>
</evidence>
<keyword evidence="7" id="KW-0472">Membrane</keyword>
<comment type="cofactor">
    <cofactor evidence="1">
        <name>Mg(2+)</name>
        <dbReference type="ChEBI" id="CHEBI:18420"/>
    </cofactor>
</comment>
<dbReference type="PANTHER" id="PTHR44757">
    <property type="entry name" value="DIGUANYLATE CYCLASE DGCP"/>
    <property type="match status" value="1"/>
</dbReference>
<dbReference type="Pfam" id="PF00563">
    <property type="entry name" value="EAL"/>
    <property type="match status" value="1"/>
</dbReference>
<dbReference type="PROSITE" id="PS50887">
    <property type="entry name" value="GGDEF"/>
    <property type="match status" value="1"/>
</dbReference>
<comment type="subcellular location">
    <subcellularLocation>
        <location evidence="2">Cell inner membrane</location>
    </subcellularLocation>
</comment>
<evidence type="ECO:0000256" key="7">
    <source>
        <dbReference type="SAM" id="Phobius"/>
    </source>
</evidence>
<name>A0A1N6N2Z8_9PSED</name>
<keyword evidence="5" id="KW-0808">Transferase</keyword>
<dbReference type="Pfam" id="PF00990">
    <property type="entry name" value="GGDEF"/>
    <property type="match status" value="1"/>
</dbReference>
<evidence type="ECO:0000259" key="9">
    <source>
        <dbReference type="PROSITE" id="PS50887"/>
    </source>
</evidence>
<feature type="transmembrane region" description="Helical" evidence="7">
    <location>
        <begin position="50"/>
        <end position="68"/>
    </location>
</feature>
<dbReference type="InterPro" id="IPR035965">
    <property type="entry name" value="PAS-like_dom_sf"/>
</dbReference>
<dbReference type="CDD" id="cd01949">
    <property type="entry name" value="GGDEF"/>
    <property type="match status" value="1"/>
</dbReference>
<evidence type="ECO:0000256" key="1">
    <source>
        <dbReference type="ARBA" id="ARBA00001946"/>
    </source>
</evidence>
<dbReference type="Gene3D" id="3.30.70.270">
    <property type="match status" value="1"/>
</dbReference>
<evidence type="ECO:0000256" key="5">
    <source>
        <dbReference type="ARBA" id="ARBA00022777"/>
    </source>
</evidence>
<dbReference type="GO" id="GO:0071111">
    <property type="term" value="F:cyclic-guanylate-specific phosphodiesterase activity"/>
    <property type="evidence" value="ECO:0007669"/>
    <property type="project" value="UniProtKB-EC"/>
</dbReference>
<dbReference type="EC" id="3.1.4.52" evidence="3"/>
<dbReference type="NCBIfam" id="TIGR00254">
    <property type="entry name" value="GGDEF"/>
    <property type="match status" value="1"/>
</dbReference>
<dbReference type="GO" id="GO:0071732">
    <property type="term" value="P:cellular response to nitric oxide"/>
    <property type="evidence" value="ECO:0007669"/>
    <property type="project" value="UniProtKB-ARBA"/>
</dbReference>
<dbReference type="InterPro" id="IPR052155">
    <property type="entry name" value="Biofilm_reg_signaling"/>
</dbReference>
<feature type="transmembrane region" description="Helical" evidence="7">
    <location>
        <begin position="158"/>
        <end position="176"/>
    </location>
</feature>
<dbReference type="EMBL" id="FTMC01000001">
    <property type="protein sequence ID" value="SIP86447.1"/>
    <property type="molecule type" value="Genomic_DNA"/>
</dbReference>
<dbReference type="Gene3D" id="3.30.450.20">
    <property type="entry name" value="PAS domain"/>
    <property type="match status" value="1"/>
</dbReference>
<dbReference type="Pfam" id="PF17159">
    <property type="entry name" value="MASE3"/>
    <property type="match status" value="1"/>
</dbReference>
<feature type="transmembrane region" description="Helical" evidence="7">
    <location>
        <begin position="196"/>
        <end position="213"/>
    </location>
</feature>
<feature type="transmembrane region" description="Helical" evidence="7">
    <location>
        <begin position="261"/>
        <end position="283"/>
    </location>
</feature>
<keyword evidence="4" id="KW-0973">c-di-GMP</keyword>
<dbReference type="FunFam" id="3.30.70.270:FF:000001">
    <property type="entry name" value="Diguanylate cyclase domain protein"/>
    <property type="match status" value="1"/>
</dbReference>
<protein>
    <recommendedName>
        <fullName evidence="3">cyclic-guanylate-specific phosphodiesterase</fullName>
        <ecNumber evidence="3">3.1.4.52</ecNumber>
    </recommendedName>
</protein>
<dbReference type="Gene3D" id="3.20.20.450">
    <property type="entry name" value="EAL domain"/>
    <property type="match status" value="1"/>
</dbReference>
<dbReference type="FunFam" id="3.20.20.450:FF:000001">
    <property type="entry name" value="Cyclic di-GMP phosphodiesterase yahA"/>
    <property type="match status" value="1"/>
</dbReference>
<dbReference type="NCBIfam" id="TIGR00229">
    <property type="entry name" value="sensory_box"/>
    <property type="match status" value="1"/>
</dbReference>
<dbReference type="PROSITE" id="PS50883">
    <property type="entry name" value="EAL"/>
    <property type="match status" value="1"/>
</dbReference>
<accession>A0A1N6N2Z8</accession>
<dbReference type="AlphaFoldDB" id="A0A1N6N2Z8"/>
<dbReference type="InterPro" id="IPR043128">
    <property type="entry name" value="Rev_trsase/Diguanyl_cyclase"/>
</dbReference>
<keyword evidence="5" id="KW-0418">Kinase</keyword>
<keyword evidence="7" id="KW-1133">Transmembrane helix</keyword>
<gene>
    <name evidence="10" type="ORF">SAMN05421672_10143</name>
</gene>
<dbReference type="GO" id="GO:0016301">
    <property type="term" value="F:kinase activity"/>
    <property type="evidence" value="ECO:0007669"/>
    <property type="project" value="UniProtKB-KW"/>
</dbReference>
<evidence type="ECO:0000256" key="6">
    <source>
        <dbReference type="ARBA" id="ARBA00051114"/>
    </source>
</evidence>
<dbReference type="InterPro" id="IPR001633">
    <property type="entry name" value="EAL_dom"/>
</dbReference>
<dbReference type="Pfam" id="PF08448">
    <property type="entry name" value="PAS_4"/>
    <property type="match status" value="1"/>
</dbReference>
<feature type="domain" description="EAL" evidence="8">
    <location>
        <begin position="581"/>
        <end position="835"/>
    </location>
</feature>
<dbReference type="InterPro" id="IPR033425">
    <property type="entry name" value="MASE3"/>
</dbReference>
<organism evidence="10 11">
    <name type="scientific">Pseudomonas flexibilis</name>
    <dbReference type="NCBI Taxonomy" id="706570"/>
    <lineage>
        <taxon>Bacteria</taxon>
        <taxon>Pseudomonadati</taxon>
        <taxon>Pseudomonadota</taxon>
        <taxon>Gammaproteobacteria</taxon>
        <taxon>Pseudomonadales</taxon>
        <taxon>Pseudomonadaceae</taxon>
        <taxon>Pseudomonas</taxon>
    </lineage>
</organism>
<evidence type="ECO:0000313" key="10">
    <source>
        <dbReference type="EMBL" id="SIP86447.1"/>
    </source>
</evidence>
<dbReference type="SMART" id="SM00052">
    <property type="entry name" value="EAL"/>
    <property type="match status" value="1"/>
</dbReference>
<reference evidence="10 11" key="1">
    <citation type="submission" date="2017-01" db="EMBL/GenBank/DDBJ databases">
        <authorList>
            <person name="Mah S.A."/>
            <person name="Swanson W.J."/>
            <person name="Moy G.W."/>
            <person name="Vacquier V.D."/>
        </authorList>
    </citation>
    <scope>NUCLEOTIDE SEQUENCE [LARGE SCALE GENOMIC DNA]</scope>
    <source>
        <strain evidence="10 11">ATCC 29606</strain>
    </source>
</reference>
<dbReference type="InterPro" id="IPR000160">
    <property type="entry name" value="GGDEF_dom"/>
</dbReference>
<evidence type="ECO:0000256" key="2">
    <source>
        <dbReference type="ARBA" id="ARBA00004533"/>
    </source>
</evidence>
<dbReference type="SUPFAM" id="SSF141868">
    <property type="entry name" value="EAL domain-like"/>
    <property type="match status" value="1"/>
</dbReference>
<dbReference type="InterPro" id="IPR035919">
    <property type="entry name" value="EAL_sf"/>
</dbReference>
<proteinExistence type="predicted"/>
<dbReference type="SUPFAM" id="SSF55073">
    <property type="entry name" value="Nucleotide cyclase"/>
    <property type="match status" value="1"/>
</dbReference>